<sequence length="154" mass="16586">MFGAVCIKLAESSQAVDNYSGAGGRPMRKCIARCLHLAIQSASQCGMNKKPLHRHRAVSIIQQVHLGLATIQSFDKLVGLRVVHGPGCGRAEGLVKGGRARGSRDWGGGRLSFNSDVTRVASSEACYGPFQCSLFTVTGRFLMPIVYVYVRSES</sequence>
<organism evidence="1 2">
    <name type="scientific">Papilio machaon</name>
    <name type="common">Old World swallowtail butterfly</name>
    <dbReference type="NCBI Taxonomy" id="76193"/>
    <lineage>
        <taxon>Eukaryota</taxon>
        <taxon>Metazoa</taxon>
        <taxon>Ecdysozoa</taxon>
        <taxon>Arthropoda</taxon>
        <taxon>Hexapoda</taxon>
        <taxon>Insecta</taxon>
        <taxon>Pterygota</taxon>
        <taxon>Neoptera</taxon>
        <taxon>Endopterygota</taxon>
        <taxon>Lepidoptera</taxon>
        <taxon>Glossata</taxon>
        <taxon>Ditrysia</taxon>
        <taxon>Papilionoidea</taxon>
        <taxon>Papilionidae</taxon>
        <taxon>Papilioninae</taxon>
        <taxon>Papilio</taxon>
    </lineage>
</organism>
<gene>
    <name evidence="1" type="ORF">RR48_08037</name>
</gene>
<reference evidence="1 2" key="1">
    <citation type="journal article" date="2015" name="Nat. Commun.">
        <title>Outbred genome sequencing and CRISPR/Cas9 gene editing in butterflies.</title>
        <authorList>
            <person name="Li X."/>
            <person name="Fan D."/>
            <person name="Zhang W."/>
            <person name="Liu G."/>
            <person name="Zhang L."/>
            <person name="Zhao L."/>
            <person name="Fang X."/>
            <person name="Chen L."/>
            <person name="Dong Y."/>
            <person name="Chen Y."/>
            <person name="Ding Y."/>
            <person name="Zhao R."/>
            <person name="Feng M."/>
            <person name="Zhu Y."/>
            <person name="Feng Y."/>
            <person name="Jiang X."/>
            <person name="Zhu D."/>
            <person name="Xiang H."/>
            <person name="Feng X."/>
            <person name="Li S."/>
            <person name="Wang J."/>
            <person name="Zhang G."/>
            <person name="Kronforst M.R."/>
            <person name="Wang W."/>
        </authorList>
    </citation>
    <scope>NUCLEOTIDE SEQUENCE [LARGE SCALE GENOMIC DNA]</scope>
    <source>
        <strain evidence="1">Ya'a_city_454_Pm</strain>
        <tissue evidence="1">Whole body</tissue>
    </source>
</reference>
<dbReference type="Proteomes" id="UP000053240">
    <property type="component" value="Unassembled WGS sequence"/>
</dbReference>
<evidence type="ECO:0000313" key="1">
    <source>
        <dbReference type="EMBL" id="KPJ11731.1"/>
    </source>
</evidence>
<dbReference type="EMBL" id="KQ460870">
    <property type="protein sequence ID" value="KPJ11731.1"/>
    <property type="molecule type" value="Genomic_DNA"/>
</dbReference>
<dbReference type="AlphaFoldDB" id="A0A194R786"/>
<keyword evidence="2" id="KW-1185">Reference proteome</keyword>
<accession>A0A194R786</accession>
<name>A0A194R786_PAPMA</name>
<protein>
    <submittedName>
        <fullName evidence="1">Uncharacterized protein</fullName>
    </submittedName>
</protein>
<proteinExistence type="predicted"/>
<dbReference type="InParanoid" id="A0A194R786"/>
<evidence type="ECO:0000313" key="2">
    <source>
        <dbReference type="Proteomes" id="UP000053240"/>
    </source>
</evidence>